<feature type="compositionally biased region" description="Low complexity" evidence="1">
    <location>
        <begin position="26"/>
        <end position="39"/>
    </location>
</feature>
<feature type="compositionally biased region" description="Polar residues" evidence="1">
    <location>
        <begin position="40"/>
        <end position="53"/>
    </location>
</feature>
<evidence type="ECO:0000313" key="2">
    <source>
        <dbReference type="EMBL" id="CAE0720891.1"/>
    </source>
</evidence>
<proteinExistence type="predicted"/>
<dbReference type="EMBL" id="HBIX01019187">
    <property type="protein sequence ID" value="CAE0720891.1"/>
    <property type="molecule type" value="Transcribed_RNA"/>
</dbReference>
<evidence type="ECO:0000256" key="1">
    <source>
        <dbReference type="SAM" id="MobiDB-lite"/>
    </source>
</evidence>
<accession>A0A7S4EL82</accession>
<name>A0A7S4EL82_9STRA</name>
<feature type="region of interest" description="Disordered" evidence="1">
    <location>
        <begin position="1"/>
        <end position="68"/>
    </location>
</feature>
<gene>
    <name evidence="2" type="ORF">PAUS00366_LOCUS13645</name>
</gene>
<organism evidence="2">
    <name type="scientific">Pseudo-nitzschia australis</name>
    <dbReference type="NCBI Taxonomy" id="44445"/>
    <lineage>
        <taxon>Eukaryota</taxon>
        <taxon>Sar</taxon>
        <taxon>Stramenopiles</taxon>
        <taxon>Ochrophyta</taxon>
        <taxon>Bacillariophyta</taxon>
        <taxon>Bacillariophyceae</taxon>
        <taxon>Bacillariophycidae</taxon>
        <taxon>Bacillariales</taxon>
        <taxon>Bacillariaceae</taxon>
        <taxon>Pseudo-nitzschia</taxon>
    </lineage>
</organism>
<reference evidence="2" key="1">
    <citation type="submission" date="2021-01" db="EMBL/GenBank/DDBJ databases">
        <authorList>
            <person name="Corre E."/>
            <person name="Pelletier E."/>
            <person name="Niang G."/>
            <person name="Scheremetjew M."/>
            <person name="Finn R."/>
            <person name="Kale V."/>
            <person name="Holt S."/>
            <person name="Cochrane G."/>
            <person name="Meng A."/>
            <person name="Brown T."/>
            <person name="Cohen L."/>
        </authorList>
    </citation>
    <scope>NUCLEOTIDE SEQUENCE</scope>
    <source>
        <strain evidence="2">10249 10 AB</strain>
    </source>
</reference>
<dbReference type="AlphaFoldDB" id="A0A7S4EL82"/>
<sequence>MMEEIDFSSDPETVPSSAFGEFRGNLPLSSGTTSASAPSTKNSNSYHNSNDTEQPPRIQFPRTSGSMNNRATFLRDTIQSQIVPTSEQLQKRKQQAGRVLKNFGNRLQKINLGKLIDQMEQDQGLANSLESLNCRMKEEVERQEVRREAEELTLKVITDHLDGFLIAHPLRGTYEEWISDLHPENANQGKLFVDIQQIDERFYVLESDHRKLWNAAIEKQHKENEEKADTNNGNDNHQQQVSYAHRLVEARSQIWGKTPGANININAHPQNAKSGYCNHSMGGGGDGNGNGNGDNHSVRMPTNSNAVIDLLSGSIDFHSSNNGRAASSAVPTNNTVTEEIDFFAPTTTTIAPAGAGDSDGNNGFKTAQGVAKEEDPFQDLINF</sequence>
<protein>
    <submittedName>
        <fullName evidence="2">Uncharacterized protein</fullName>
    </submittedName>
</protein>